<protein>
    <submittedName>
        <fullName evidence="1">Uncharacterized protein</fullName>
    </submittedName>
</protein>
<dbReference type="Proteomes" id="UP000464053">
    <property type="component" value="Chromosome"/>
</dbReference>
<dbReference type="AlphaFoldDB" id="A0A6P1PYK2"/>
<proteinExistence type="predicted"/>
<gene>
    <name evidence="1" type="ORF">C7M51_01064</name>
</gene>
<name>A0A6P1PYK2_9GAMM</name>
<sequence>MSGIQSQAIPGDKDIFLCACRNQFVVQQSTGMRNMRHNYPALYPWFNLLTTQGSTGIRETRNNQGEPFNLRQAEIIIGQGVTNAVNGIMDVAQAVNYINRRIQQETGA</sequence>
<dbReference type="EMBL" id="CP028271">
    <property type="protein sequence ID" value="QHM70785.1"/>
    <property type="molecule type" value="Genomic_DNA"/>
</dbReference>
<keyword evidence="2" id="KW-1185">Reference proteome</keyword>
<dbReference type="KEGG" id="mint:C7M51_01064"/>
<evidence type="ECO:0000313" key="1">
    <source>
        <dbReference type="EMBL" id="QHM70785.1"/>
    </source>
</evidence>
<reference evidence="1 2" key="1">
    <citation type="submission" date="2018-03" db="EMBL/GenBank/DDBJ databases">
        <title>Pantoea intestinalis SRCM103226 isolated form the mealworm.</title>
        <authorList>
            <person name="Jeong D.-Y."/>
            <person name="Kim J.W."/>
        </authorList>
    </citation>
    <scope>NUCLEOTIDE SEQUENCE [LARGE SCALE GENOMIC DNA]</scope>
    <source>
        <strain evidence="1 2">SRCM103226</strain>
    </source>
</reference>
<evidence type="ECO:0000313" key="2">
    <source>
        <dbReference type="Proteomes" id="UP000464053"/>
    </source>
</evidence>
<organism evidence="1 2">
    <name type="scientific">Mixta intestinalis</name>
    <dbReference type="NCBI Taxonomy" id="1615494"/>
    <lineage>
        <taxon>Bacteria</taxon>
        <taxon>Pseudomonadati</taxon>
        <taxon>Pseudomonadota</taxon>
        <taxon>Gammaproteobacteria</taxon>
        <taxon>Enterobacterales</taxon>
        <taxon>Erwiniaceae</taxon>
        <taxon>Mixta</taxon>
    </lineage>
</organism>
<accession>A0A6P1PYK2</accession>